<sequence>MTENENRSNNIDLSSVDLAKLTELVNRLDASTISSKESYNTSEINSILSALKDHLSNPAIQNRLSSNREILEQKLPNIFNHFCKISIRFSSSLSNHPLFMINIVYLWNIICSKLGTSIENELLSAQEYYNIAMEGLSTDKLCMYLTGTYAEIFLKLANMVIWADSRQMEHLNLSDYTAHNCLHEEKYDAVYHNIIIFIDNYFGSKEIDTAKIGYVNVIFSLIVIMSDSKSLLPTTIRIGFPAKLIEWLNIISNRDNETDPLDNLIIAVSNISQCEEGITALNEACAITALGKSEKALANRLKNASSTLSFYSRIYAMIATTDQLKTLPVLNPAIDVLLKRIHEANASSNLRSATGHLYEYLVPLAKLLINDNMAKYVLENNELGGLTFFIELFHKHNVLSANDLFVKHLIRLALYNILCRLAFHQSAQKELKDDQKFIVTIMEASKQSTSNSETTIPSSLRNNLMTIKTAADGILVYLDKFKTSVSNKNDAINTSTTKIPMISYSHKDADFCRSVVAGLKQHSISVWMDEDGHCLSDDCWEEIAIAIKNASTILILVSENYCTKSDSCRVEATYAIKLKIPIIALYIDDKYQAEPWLDIHLTGLHVKFGKKSFTERITRLATYISARNNTSESTETMQQITGQFSHEVNIVSTKEQQPILLKSKIPETVINHSIPTTAPRTWSAAEVQSWWCTERALVPQLCTFYDGEALCVYARLFLSSYQENPVKHFQILQERLKREHGINFYDDSYANTVSSMMWIIKQNKSSKDTVDNHSNSTVCTLS</sequence>
<dbReference type="GO" id="GO:0007165">
    <property type="term" value="P:signal transduction"/>
    <property type="evidence" value="ECO:0007669"/>
    <property type="project" value="InterPro"/>
</dbReference>
<gene>
    <name evidence="2" type="ORF">VCS650_LOCUS9850</name>
</gene>
<comment type="caution">
    <text evidence="2">The sequence shown here is derived from an EMBL/GenBank/DDBJ whole genome shotgun (WGS) entry which is preliminary data.</text>
</comment>
<dbReference type="Proteomes" id="UP000663891">
    <property type="component" value="Unassembled WGS sequence"/>
</dbReference>
<dbReference type="OrthoDB" id="9978106at2759"/>
<accession>A0A814AA28</accession>
<name>A0A814AA28_9BILA</name>
<dbReference type="Pfam" id="PF13676">
    <property type="entry name" value="TIR_2"/>
    <property type="match status" value="1"/>
</dbReference>
<feature type="domain" description="TIR" evidence="1">
    <location>
        <begin position="501"/>
        <end position="597"/>
    </location>
</feature>
<dbReference type="InterPro" id="IPR035897">
    <property type="entry name" value="Toll_tir_struct_dom_sf"/>
</dbReference>
<dbReference type="PANTHER" id="PTHR46270:SF2">
    <property type="entry name" value="TIR DOMAIN-CONTAINING PROTEIN"/>
    <property type="match status" value="1"/>
</dbReference>
<dbReference type="EMBL" id="CAJNON010000069">
    <property type="protein sequence ID" value="CAF0911183.1"/>
    <property type="molecule type" value="Genomic_DNA"/>
</dbReference>
<organism evidence="2 3">
    <name type="scientific">Adineta steineri</name>
    <dbReference type="NCBI Taxonomy" id="433720"/>
    <lineage>
        <taxon>Eukaryota</taxon>
        <taxon>Metazoa</taxon>
        <taxon>Spiralia</taxon>
        <taxon>Gnathifera</taxon>
        <taxon>Rotifera</taxon>
        <taxon>Eurotatoria</taxon>
        <taxon>Bdelloidea</taxon>
        <taxon>Adinetida</taxon>
        <taxon>Adinetidae</taxon>
        <taxon>Adineta</taxon>
    </lineage>
</organism>
<dbReference type="Gene3D" id="3.40.50.10140">
    <property type="entry name" value="Toll/interleukin-1 receptor homology (TIR) domain"/>
    <property type="match status" value="1"/>
</dbReference>
<evidence type="ECO:0000259" key="1">
    <source>
        <dbReference type="Pfam" id="PF13676"/>
    </source>
</evidence>
<evidence type="ECO:0000313" key="3">
    <source>
        <dbReference type="Proteomes" id="UP000663891"/>
    </source>
</evidence>
<evidence type="ECO:0000313" key="2">
    <source>
        <dbReference type="EMBL" id="CAF0911183.1"/>
    </source>
</evidence>
<dbReference type="SUPFAM" id="SSF52200">
    <property type="entry name" value="Toll/Interleukin receptor TIR domain"/>
    <property type="match status" value="1"/>
</dbReference>
<dbReference type="InterPro" id="IPR000157">
    <property type="entry name" value="TIR_dom"/>
</dbReference>
<protein>
    <recommendedName>
        <fullName evidence="1">TIR domain-containing protein</fullName>
    </recommendedName>
</protein>
<proteinExistence type="predicted"/>
<reference evidence="2" key="1">
    <citation type="submission" date="2021-02" db="EMBL/GenBank/DDBJ databases">
        <authorList>
            <person name="Nowell W R."/>
        </authorList>
    </citation>
    <scope>NUCLEOTIDE SEQUENCE</scope>
</reference>
<dbReference type="AlphaFoldDB" id="A0A814AA28"/>
<dbReference type="PANTHER" id="PTHR46270">
    <property type="entry name" value="ARMADILLO-TYPE FOLD-RELATED"/>
    <property type="match status" value="1"/>
</dbReference>